<feature type="domain" description="C2H2-type" evidence="9">
    <location>
        <begin position="510"/>
        <end position="537"/>
    </location>
</feature>
<organism evidence="11 12">
    <name type="scientific">Arctia plantaginis</name>
    <name type="common">Wood tiger moth</name>
    <name type="synonym">Phalaena plantaginis</name>
    <dbReference type="NCBI Taxonomy" id="874455"/>
    <lineage>
        <taxon>Eukaryota</taxon>
        <taxon>Metazoa</taxon>
        <taxon>Ecdysozoa</taxon>
        <taxon>Arthropoda</taxon>
        <taxon>Hexapoda</taxon>
        <taxon>Insecta</taxon>
        <taxon>Pterygota</taxon>
        <taxon>Neoptera</taxon>
        <taxon>Endopterygota</taxon>
        <taxon>Lepidoptera</taxon>
        <taxon>Glossata</taxon>
        <taxon>Ditrysia</taxon>
        <taxon>Noctuoidea</taxon>
        <taxon>Erebidae</taxon>
        <taxon>Arctiinae</taxon>
        <taxon>Arctia</taxon>
    </lineage>
</organism>
<dbReference type="InterPro" id="IPR013087">
    <property type="entry name" value="Znf_C2H2_type"/>
</dbReference>
<feature type="domain" description="C2H2-type" evidence="9">
    <location>
        <begin position="622"/>
        <end position="649"/>
    </location>
</feature>
<evidence type="ECO:0000259" key="9">
    <source>
        <dbReference type="PROSITE" id="PS50157"/>
    </source>
</evidence>
<feature type="domain" description="C2H2-type" evidence="9">
    <location>
        <begin position="538"/>
        <end position="565"/>
    </location>
</feature>
<keyword evidence="3" id="KW-0677">Repeat</keyword>
<evidence type="ECO:0000256" key="3">
    <source>
        <dbReference type="ARBA" id="ARBA00022737"/>
    </source>
</evidence>
<dbReference type="SUPFAM" id="SSF57667">
    <property type="entry name" value="beta-beta-alpha zinc fingers"/>
    <property type="match status" value="6"/>
</dbReference>
<dbReference type="AlphaFoldDB" id="A0A8S0Z115"/>
<feature type="domain" description="ZAD" evidence="10">
    <location>
        <begin position="16"/>
        <end position="91"/>
    </location>
</feature>
<reference evidence="11 12" key="1">
    <citation type="submission" date="2020-04" db="EMBL/GenBank/DDBJ databases">
        <authorList>
            <person name="Wallbank WR R."/>
            <person name="Pardo Diaz C."/>
            <person name="Kozak K."/>
            <person name="Martin S."/>
            <person name="Jiggins C."/>
            <person name="Moest M."/>
            <person name="Warren A I."/>
            <person name="Byers J.R.P. K."/>
            <person name="Montejo-Kovacevich G."/>
            <person name="Yen C E."/>
        </authorList>
    </citation>
    <scope>NUCLEOTIDE SEQUENCE [LARGE SCALE GENOMIC DNA]</scope>
</reference>
<dbReference type="EMBL" id="CADEBC010000205">
    <property type="protein sequence ID" value="CAB3225306.1"/>
    <property type="molecule type" value="Genomic_DNA"/>
</dbReference>
<evidence type="ECO:0000313" key="12">
    <source>
        <dbReference type="Proteomes" id="UP000494106"/>
    </source>
</evidence>
<feature type="binding site" evidence="8">
    <location>
        <position position="18"/>
    </location>
    <ligand>
        <name>Zn(2+)</name>
        <dbReference type="ChEBI" id="CHEBI:29105"/>
    </ligand>
</feature>
<dbReference type="PROSITE" id="PS50157">
    <property type="entry name" value="ZINC_FINGER_C2H2_2"/>
    <property type="match status" value="8"/>
</dbReference>
<name>A0A8S0Z115_ARCPL</name>
<feature type="binding site" evidence="8">
    <location>
        <position position="21"/>
    </location>
    <ligand>
        <name>Zn(2+)</name>
        <dbReference type="ChEBI" id="CHEBI:29105"/>
    </ligand>
</feature>
<dbReference type="Gene3D" id="3.30.160.60">
    <property type="entry name" value="Classic Zinc Finger"/>
    <property type="match status" value="9"/>
</dbReference>
<dbReference type="FunFam" id="3.30.160.60:FF:000478">
    <property type="entry name" value="Zinc finger protein 133"/>
    <property type="match status" value="1"/>
</dbReference>
<feature type="binding site" evidence="8">
    <location>
        <position position="64"/>
    </location>
    <ligand>
        <name>Zn(2+)</name>
        <dbReference type="ChEBI" id="CHEBI:29105"/>
    </ligand>
</feature>
<dbReference type="Gene3D" id="3.40.1800.20">
    <property type="match status" value="1"/>
</dbReference>
<keyword evidence="5 8" id="KW-0862">Zinc</keyword>
<evidence type="ECO:0008006" key="13">
    <source>
        <dbReference type="Google" id="ProtNLM"/>
    </source>
</evidence>
<dbReference type="OrthoDB" id="8117402at2759"/>
<keyword evidence="12" id="KW-1185">Reference proteome</keyword>
<dbReference type="Pfam" id="PF00096">
    <property type="entry name" value="zf-C2H2"/>
    <property type="match status" value="6"/>
</dbReference>
<dbReference type="SUPFAM" id="SSF57716">
    <property type="entry name" value="Glucocorticoid receptor-like (DNA-binding domain)"/>
    <property type="match status" value="1"/>
</dbReference>
<dbReference type="FunFam" id="3.30.160.60:FF:002455">
    <property type="entry name" value="FI03704p"/>
    <property type="match status" value="1"/>
</dbReference>
<comment type="caution">
    <text evidence="11">The sequence shown here is derived from an EMBL/GenBank/DDBJ whole genome shotgun (WGS) entry which is preliminary data.</text>
</comment>
<evidence type="ECO:0000256" key="5">
    <source>
        <dbReference type="ARBA" id="ARBA00022833"/>
    </source>
</evidence>
<dbReference type="GO" id="GO:0008270">
    <property type="term" value="F:zinc ion binding"/>
    <property type="evidence" value="ECO:0007669"/>
    <property type="project" value="UniProtKB-UniRule"/>
</dbReference>
<dbReference type="FunFam" id="3.30.160.60:FF:001290">
    <property type="entry name" value="Zinc finger 45-like"/>
    <property type="match status" value="1"/>
</dbReference>
<accession>A0A8S0Z115</accession>
<dbReference type="FunFam" id="3.30.160.60:FF:000512">
    <property type="entry name" value="zinc finger protein 197 isoform X1"/>
    <property type="match status" value="1"/>
</dbReference>
<feature type="domain" description="C2H2-type" evidence="9">
    <location>
        <begin position="476"/>
        <end position="503"/>
    </location>
</feature>
<evidence type="ECO:0000256" key="4">
    <source>
        <dbReference type="ARBA" id="ARBA00022771"/>
    </source>
</evidence>
<feature type="domain" description="C2H2-type" evidence="9">
    <location>
        <begin position="594"/>
        <end position="621"/>
    </location>
</feature>
<dbReference type="PROSITE" id="PS00028">
    <property type="entry name" value="ZINC_FINGER_C2H2_1"/>
    <property type="match status" value="9"/>
</dbReference>
<evidence type="ECO:0000313" key="11">
    <source>
        <dbReference type="EMBL" id="CAB3225306.1"/>
    </source>
</evidence>
<proteinExistence type="predicted"/>
<evidence type="ECO:0000256" key="6">
    <source>
        <dbReference type="ARBA" id="ARBA00023242"/>
    </source>
</evidence>
<dbReference type="Pfam" id="PF13912">
    <property type="entry name" value="zf-C2H2_6"/>
    <property type="match status" value="2"/>
</dbReference>
<evidence type="ECO:0000259" key="10">
    <source>
        <dbReference type="PROSITE" id="PS51915"/>
    </source>
</evidence>
<protein>
    <recommendedName>
        <fullName evidence="13">Zinc finger protein</fullName>
    </recommendedName>
</protein>
<feature type="domain" description="C2H2-type" evidence="9">
    <location>
        <begin position="566"/>
        <end position="593"/>
    </location>
</feature>
<feature type="domain" description="C2H2-type" evidence="9">
    <location>
        <begin position="403"/>
        <end position="431"/>
    </location>
</feature>
<evidence type="ECO:0000256" key="1">
    <source>
        <dbReference type="ARBA" id="ARBA00004123"/>
    </source>
</evidence>
<feature type="binding site" evidence="8">
    <location>
        <position position="67"/>
    </location>
    <ligand>
        <name>Zn(2+)</name>
        <dbReference type="ChEBI" id="CHEBI:29105"/>
    </ligand>
</feature>
<dbReference type="Proteomes" id="UP000494106">
    <property type="component" value="Unassembled WGS sequence"/>
</dbReference>
<evidence type="ECO:0000256" key="7">
    <source>
        <dbReference type="PROSITE-ProRule" id="PRU00042"/>
    </source>
</evidence>
<keyword evidence="2 8" id="KW-0479">Metal-binding</keyword>
<keyword evidence="6" id="KW-0539">Nucleus</keyword>
<feature type="domain" description="C2H2-type" evidence="9">
    <location>
        <begin position="447"/>
        <end position="474"/>
    </location>
</feature>
<dbReference type="InterPro" id="IPR012934">
    <property type="entry name" value="Znf_AD"/>
</dbReference>
<dbReference type="SMART" id="SM00355">
    <property type="entry name" value="ZnF_C2H2"/>
    <property type="match status" value="13"/>
</dbReference>
<dbReference type="Pfam" id="PF07776">
    <property type="entry name" value="zf-AD"/>
    <property type="match status" value="1"/>
</dbReference>
<dbReference type="PANTHER" id="PTHR23226">
    <property type="entry name" value="ZINC FINGER AND SCAN DOMAIN-CONTAINING"/>
    <property type="match status" value="1"/>
</dbReference>
<comment type="subcellular location">
    <subcellularLocation>
        <location evidence="1">Nucleus</location>
    </subcellularLocation>
</comment>
<dbReference type="SMART" id="SM00868">
    <property type="entry name" value="zf-AD"/>
    <property type="match status" value="1"/>
</dbReference>
<dbReference type="FunFam" id="3.30.160.60:FF:001119">
    <property type="entry name" value="zinc finger protein 408"/>
    <property type="match status" value="1"/>
</dbReference>
<dbReference type="PANTHER" id="PTHR23226:SF416">
    <property type="entry name" value="FI01424P"/>
    <property type="match status" value="1"/>
</dbReference>
<dbReference type="PROSITE" id="PS51915">
    <property type="entry name" value="ZAD"/>
    <property type="match status" value="1"/>
</dbReference>
<gene>
    <name evidence="11" type="ORF">APLA_LOCUS2453</name>
</gene>
<dbReference type="FunFam" id="3.30.160.60:FF:000446">
    <property type="entry name" value="Zinc finger protein"/>
    <property type="match status" value="1"/>
</dbReference>
<dbReference type="InterPro" id="IPR036236">
    <property type="entry name" value="Znf_C2H2_sf"/>
</dbReference>
<evidence type="ECO:0000256" key="8">
    <source>
        <dbReference type="PROSITE-ProRule" id="PRU01263"/>
    </source>
</evidence>
<dbReference type="GO" id="GO:0005634">
    <property type="term" value="C:nucleus"/>
    <property type="evidence" value="ECO:0007669"/>
    <property type="project" value="UniProtKB-SubCell"/>
</dbReference>
<sequence>MATVKKKSEIQIKSEQLCRTCLSKENEQYSIFDIFIGAITLDYIVTSITGLKIFKDDGLPSTICHECKEKAAKAYEFKKKSEEAYISLQDTIKNEKKDWSTGTKTDSPVGVKTEDMLLNVQDDYTDGDYSISFSSGTDLNELVIDAVKSESEQQNKTSNECKKCSLIFKTQNEYEDHQRKKCIRIECDDSNGNYCPLCGTCYEADSLTKHMWKCHSDVMGPKKRGRPKKILTSTIIDKLSGNGFFITPLKKIECLFCKEYFETKEELGTHLLSHKDMNILRCEICKKMYLERKNMDRHSCSQGNVGINDLPRTEGIEIKQFNYYSEIKIEELIESNTGVENIALLQICSACSCVFLFEKDLIDHHDTEHPELSMRCNFCTKVFASLRSAARHRGVCKEIERKYKCTTCGLKFAYEISLNKHILRYHKGQSVSVKFIDTKTKRDDKQFQCDTCSRCFYKRDLLVRHTKIHMPNEKCFECDVCQKRFHRRDNLRSHKRVHEVARDKGSPSTSLCLYCGRSFSNSSNLIVHMRRHTGEKPYKCDFCGKGFPRSSDLQCHRRSHTGEKPCVCRVCGKGFSRSNKLSRHMRVHTGQRPYKCTYCEKAFSQSNDLTLHIRRHTGDRPYICEVCGDRFIQGTALQNHRRSHGHFPPTPAETPVVVTNIF</sequence>
<evidence type="ECO:0000256" key="2">
    <source>
        <dbReference type="ARBA" id="ARBA00022723"/>
    </source>
</evidence>
<keyword evidence="4 7" id="KW-0863">Zinc-finger</keyword>